<reference evidence="1" key="1">
    <citation type="journal article" date="2015" name="Nature">
        <title>Complex archaea that bridge the gap between prokaryotes and eukaryotes.</title>
        <authorList>
            <person name="Spang A."/>
            <person name="Saw J.H."/>
            <person name="Jorgensen S.L."/>
            <person name="Zaremba-Niedzwiedzka K."/>
            <person name="Martijn J."/>
            <person name="Lind A.E."/>
            <person name="van Eijk R."/>
            <person name="Schleper C."/>
            <person name="Guy L."/>
            <person name="Ettema T.J."/>
        </authorList>
    </citation>
    <scope>NUCLEOTIDE SEQUENCE</scope>
</reference>
<gene>
    <name evidence="1" type="ORF">LCGC14_1416100</name>
</gene>
<protein>
    <submittedName>
        <fullName evidence="1">Uncharacterized protein</fullName>
    </submittedName>
</protein>
<proteinExistence type="predicted"/>
<sequence>MTTGNNDQELEGVPAIGAIEGVESFLDKNLRRAFLSDVPTALTGGIIPNATSFPASPTLYQLFFRTDLAKLYFWNGANWLQLGLLESNSDLIIGGRYRKG</sequence>
<evidence type="ECO:0000313" key="1">
    <source>
        <dbReference type="EMBL" id="KKM72875.1"/>
    </source>
</evidence>
<dbReference type="AlphaFoldDB" id="A0A0F9M8A8"/>
<organism evidence="1">
    <name type="scientific">marine sediment metagenome</name>
    <dbReference type="NCBI Taxonomy" id="412755"/>
    <lineage>
        <taxon>unclassified sequences</taxon>
        <taxon>metagenomes</taxon>
        <taxon>ecological metagenomes</taxon>
    </lineage>
</organism>
<comment type="caution">
    <text evidence="1">The sequence shown here is derived from an EMBL/GenBank/DDBJ whole genome shotgun (WGS) entry which is preliminary data.</text>
</comment>
<dbReference type="EMBL" id="LAZR01009392">
    <property type="protein sequence ID" value="KKM72875.1"/>
    <property type="molecule type" value="Genomic_DNA"/>
</dbReference>
<accession>A0A0F9M8A8</accession>
<name>A0A0F9M8A8_9ZZZZ</name>